<dbReference type="EMBL" id="UZAH01034183">
    <property type="protein sequence ID" value="VDP33739.1"/>
    <property type="molecule type" value="Genomic_DNA"/>
</dbReference>
<gene>
    <name evidence="1" type="ORF">HPBE_LOCUS22619</name>
</gene>
<sequence>MVAREPYRPLQLHYSVDALVESRPGLRRVRSAPHCRQLSQPHKLSFAEEEGVTRHVLRESLVAREPYRPLQLHYSVDALVESRPGLRRVRSAPHCRQLSQPHKLSFAEEEVRPELRPMGADYRLQHVCEEISRHIPPQHLLWGHES</sequence>
<proteinExistence type="predicted"/>
<reference evidence="1" key="1">
    <citation type="submission" date="2018-11" db="EMBL/GenBank/DDBJ databases">
        <authorList>
            <consortium name="Pathogen Informatics"/>
        </authorList>
    </citation>
    <scope>NUCLEOTIDE SEQUENCE [LARGE SCALE GENOMIC DNA]</scope>
</reference>
<evidence type="ECO:0000313" key="1">
    <source>
        <dbReference type="EMBL" id="VDP33739.1"/>
    </source>
</evidence>
<organism evidence="1">
    <name type="scientific">Heligmosomoides polygyrus</name>
    <name type="common">Parasitic roundworm</name>
    <dbReference type="NCBI Taxonomy" id="6339"/>
    <lineage>
        <taxon>Eukaryota</taxon>
        <taxon>Metazoa</taxon>
        <taxon>Ecdysozoa</taxon>
        <taxon>Nematoda</taxon>
        <taxon>Chromadorea</taxon>
        <taxon>Rhabditida</taxon>
        <taxon>Rhabditina</taxon>
        <taxon>Rhabditomorpha</taxon>
        <taxon>Strongyloidea</taxon>
        <taxon>Heligmosomidae</taxon>
        <taxon>Heligmosomoides</taxon>
    </lineage>
</organism>
<accession>A0A3P8GG21</accession>
<dbReference type="AlphaFoldDB" id="A0A3P8GG21"/>
<name>A0A3P8GG21_HELPZ</name>
<protein>
    <submittedName>
        <fullName evidence="1">Uncharacterized protein</fullName>
    </submittedName>
</protein>